<dbReference type="Pfam" id="PF00005">
    <property type="entry name" value="ABC_tran"/>
    <property type="match status" value="1"/>
</dbReference>
<keyword evidence="3" id="KW-0067">ATP-binding</keyword>
<dbReference type="KEGG" id="lpil:LIP_3510"/>
<dbReference type="Proteomes" id="UP000065807">
    <property type="component" value="Chromosome"/>
</dbReference>
<keyword evidence="7" id="KW-1185">Reference proteome</keyword>
<dbReference type="PANTHER" id="PTHR42794">
    <property type="entry name" value="HEMIN IMPORT ATP-BINDING PROTEIN HMUV"/>
    <property type="match status" value="1"/>
</dbReference>
<evidence type="ECO:0000313" key="7">
    <source>
        <dbReference type="Proteomes" id="UP000065807"/>
    </source>
</evidence>
<gene>
    <name evidence="6" type="ORF">LIP_3510</name>
</gene>
<dbReference type="InterPro" id="IPR027417">
    <property type="entry name" value="P-loop_NTPase"/>
</dbReference>
<reference evidence="7" key="1">
    <citation type="submission" date="2015-07" db="EMBL/GenBank/DDBJ databases">
        <title>Complete genome sequence and phylogenetic analysis of Limnochorda pilosa.</title>
        <authorList>
            <person name="Watanabe M."/>
            <person name="Kojima H."/>
            <person name="Fukui M."/>
        </authorList>
    </citation>
    <scope>NUCLEOTIDE SEQUENCE [LARGE SCALE GENOMIC DNA]</scope>
    <source>
        <strain evidence="7">HC45</strain>
    </source>
</reference>
<protein>
    <submittedName>
        <fullName evidence="6">ABC transporter</fullName>
    </submittedName>
</protein>
<accession>A0A0K2SQP8</accession>
<dbReference type="InterPro" id="IPR003593">
    <property type="entry name" value="AAA+_ATPase"/>
</dbReference>
<dbReference type="Gene3D" id="3.40.50.300">
    <property type="entry name" value="P-loop containing nucleotide triphosphate hydrolases"/>
    <property type="match status" value="1"/>
</dbReference>
<dbReference type="SUPFAM" id="SSF52540">
    <property type="entry name" value="P-loop containing nucleoside triphosphate hydrolases"/>
    <property type="match status" value="1"/>
</dbReference>
<dbReference type="EMBL" id="AP014924">
    <property type="protein sequence ID" value="BAS29322.1"/>
    <property type="molecule type" value="Genomic_DNA"/>
</dbReference>
<proteinExistence type="predicted"/>
<evidence type="ECO:0000256" key="3">
    <source>
        <dbReference type="ARBA" id="ARBA00022840"/>
    </source>
</evidence>
<dbReference type="AlphaFoldDB" id="A0A0K2SQP8"/>
<feature type="domain" description="ABC transporter" evidence="5">
    <location>
        <begin position="6"/>
        <end position="242"/>
    </location>
</feature>
<evidence type="ECO:0000259" key="5">
    <source>
        <dbReference type="PROSITE" id="PS50893"/>
    </source>
</evidence>
<dbReference type="FunFam" id="3.40.50.300:FF:000134">
    <property type="entry name" value="Iron-enterobactin ABC transporter ATP-binding protein"/>
    <property type="match status" value="1"/>
</dbReference>
<dbReference type="PROSITE" id="PS50893">
    <property type="entry name" value="ABC_TRANSPORTER_2"/>
    <property type="match status" value="1"/>
</dbReference>
<dbReference type="GO" id="GO:0016887">
    <property type="term" value="F:ATP hydrolysis activity"/>
    <property type="evidence" value="ECO:0007669"/>
    <property type="project" value="InterPro"/>
</dbReference>
<evidence type="ECO:0000313" key="6">
    <source>
        <dbReference type="EMBL" id="BAS29322.1"/>
    </source>
</evidence>
<keyword evidence="1" id="KW-0813">Transport</keyword>
<evidence type="ECO:0000256" key="1">
    <source>
        <dbReference type="ARBA" id="ARBA00022448"/>
    </source>
</evidence>
<name>A0A0K2SQP8_LIMPI</name>
<organism evidence="6 7">
    <name type="scientific">Limnochorda pilosa</name>
    <dbReference type="NCBI Taxonomy" id="1555112"/>
    <lineage>
        <taxon>Bacteria</taxon>
        <taxon>Bacillati</taxon>
        <taxon>Bacillota</taxon>
        <taxon>Limnochordia</taxon>
        <taxon>Limnochordales</taxon>
        <taxon>Limnochordaceae</taxon>
        <taxon>Limnochorda</taxon>
    </lineage>
</organism>
<keyword evidence="2" id="KW-0547">Nucleotide-binding</keyword>
<reference evidence="7" key="2">
    <citation type="journal article" date="2016" name="Int. J. Syst. Evol. Microbiol.">
        <title>Complete genome sequence and cell structure of Limnochorda pilosa, a Gram-negative spore-former within the phylum Firmicutes.</title>
        <authorList>
            <person name="Watanabe M."/>
            <person name="Kojima H."/>
            <person name="Fukui M."/>
        </authorList>
    </citation>
    <scope>NUCLEOTIDE SEQUENCE [LARGE SCALE GENOMIC DNA]</scope>
    <source>
        <strain evidence="7">HC45</strain>
    </source>
</reference>
<sequence>MTGTRLELTDVHAGYPGRPVLRGVSLAVREGEFLGLIGPNGVGKTTLLRVAAGLLVPDRGHARLGGRPVQGIPRRELARQVAVVGQAAPASFGLTAWEVVLLGRLPHLRRFQREGPRDLQAAAEAMRLTGTEKLRDRRVDRLSGGEAQRVQLTRALAQEPEILLLDEPTAHLDIGHQVEFLDLLLRLNRERRLTIVASLHDLNLAAQYCRRLVLLEGGRVRAAGTPEEVLTEPILASTYGTPVRLGRHPVQGTPAVHLLARYQAPKEAVFP</sequence>
<dbReference type="InterPro" id="IPR003439">
    <property type="entry name" value="ABC_transporter-like_ATP-bd"/>
</dbReference>
<dbReference type="STRING" id="1555112.LIP_3510"/>
<dbReference type="GO" id="GO:0005524">
    <property type="term" value="F:ATP binding"/>
    <property type="evidence" value="ECO:0007669"/>
    <property type="project" value="UniProtKB-KW"/>
</dbReference>
<evidence type="ECO:0000256" key="4">
    <source>
        <dbReference type="ARBA" id="ARBA00022967"/>
    </source>
</evidence>
<evidence type="ECO:0000256" key="2">
    <source>
        <dbReference type="ARBA" id="ARBA00022741"/>
    </source>
</evidence>
<keyword evidence="4" id="KW-1278">Translocase</keyword>
<dbReference type="RefSeq" id="WP_198409599.1">
    <property type="nucleotide sequence ID" value="NZ_AP014924.1"/>
</dbReference>
<dbReference type="PANTHER" id="PTHR42794:SF1">
    <property type="entry name" value="HEMIN IMPORT ATP-BINDING PROTEIN HMUV"/>
    <property type="match status" value="1"/>
</dbReference>
<dbReference type="CDD" id="cd03214">
    <property type="entry name" value="ABC_Iron-Siderophores_B12_Hemin"/>
    <property type="match status" value="1"/>
</dbReference>
<dbReference type="SMART" id="SM00382">
    <property type="entry name" value="AAA"/>
    <property type="match status" value="1"/>
</dbReference>